<gene>
    <name evidence="1" type="ORF">AFUS01_LOCUS34086</name>
</gene>
<reference evidence="1" key="1">
    <citation type="submission" date="2021-06" db="EMBL/GenBank/DDBJ databases">
        <authorList>
            <person name="Hodson N. C."/>
            <person name="Mongue J. A."/>
            <person name="Jaron S. K."/>
        </authorList>
    </citation>
    <scope>NUCLEOTIDE SEQUENCE</scope>
</reference>
<sequence length="145" mass="16621">MSWTIVDANETALNLHAVPINSLINSAFNIKGECSQVLQLSVWNNGLVVHCKVNDGNTTECRLLIGRMKEDPKREHFLSQQRFQELFNQTNHIQPVCLNGSITALYSPVFPDHQYAASILGIQKILTETRHHRRRFRLVCIDLRN</sequence>
<accession>A0A8J2L1B2</accession>
<comment type="caution">
    <text evidence="1">The sequence shown here is derived from an EMBL/GenBank/DDBJ whole genome shotgun (WGS) entry which is preliminary data.</text>
</comment>
<protein>
    <submittedName>
        <fullName evidence="1">Uncharacterized protein</fullName>
    </submittedName>
</protein>
<organism evidence="1 2">
    <name type="scientific">Allacma fusca</name>
    <dbReference type="NCBI Taxonomy" id="39272"/>
    <lineage>
        <taxon>Eukaryota</taxon>
        <taxon>Metazoa</taxon>
        <taxon>Ecdysozoa</taxon>
        <taxon>Arthropoda</taxon>
        <taxon>Hexapoda</taxon>
        <taxon>Collembola</taxon>
        <taxon>Symphypleona</taxon>
        <taxon>Sminthuridae</taxon>
        <taxon>Allacma</taxon>
    </lineage>
</organism>
<proteinExistence type="predicted"/>
<dbReference type="EMBL" id="CAJVCH010530946">
    <property type="protein sequence ID" value="CAG7823897.1"/>
    <property type="molecule type" value="Genomic_DNA"/>
</dbReference>
<evidence type="ECO:0000313" key="1">
    <source>
        <dbReference type="EMBL" id="CAG7823897.1"/>
    </source>
</evidence>
<dbReference type="AlphaFoldDB" id="A0A8J2L1B2"/>
<evidence type="ECO:0000313" key="2">
    <source>
        <dbReference type="Proteomes" id="UP000708208"/>
    </source>
</evidence>
<name>A0A8J2L1B2_9HEXA</name>
<keyword evidence="2" id="KW-1185">Reference proteome</keyword>
<dbReference type="Proteomes" id="UP000708208">
    <property type="component" value="Unassembled WGS sequence"/>
</dbReference>